<dbReference type="InterPro" id="IPR009000">
    <property type="entry name" value="Transl_B-barrel_sf"/>
</dbReference>
<dbReference type="RefSeq" id="WP_200076034.1">
    <property type="nucleotide sequence ID" value="NZ_CP136754.1"/>
</dbReference>
<dbReference type="InterPro" id="IPR018163">
    <property type="entry name" value="Thr/Ala-tRNA-synth_IIc_edit"/>
</dbReference>
<sequence>MTERLYYNTDDTEGMACVTGCSPQMDGLYAVTLDKTLFHPQGGGQPADKGWIADIPVCGIMLRDNQIIHILPQPVAAGMVQLKVDAQTRLLNSRLHSAGHLIGCAGETWGWSPVKAHHWPGEGRITFSAGEHARLPDAENLLACIEQWQAKDCARRIEFDGERRKVGFGELPMYFCGGTHVTSLGQLGRITIGGIKMKKGQLIINYSIE</sequence>
<dbReference type="InterPro" id="IPR051335">
    <property type="entry name" value="Alanyl-tRNA_Editing_Enzymes"/>
</dbReference>
<dbReference type="PANTHER" id="PTHR43462:SF2">
    <property type="entry name" value="THREONYL AND ALANYL TRNA SYNTHETASE SECOND ADDITIONAL DOMAIN-CONTAINING PROTEIN"/>
    <property type="match status" value="1"/>
</dbReference>
<dbReference type="Gene3D" id="2.40.30.130">
    <property type="match status" value="1"/>
</dbReference>
<dbReference type="PANTHER" id="PTHR43462">
    <property type="entry name" value="ALANYL-TRNA EDITING PROTEIN"/>
    <property type="match status" value="1"/>
</dbReference>
<dbReference type="EMBL" id="LK931336">
    <property type="protein sequence ID" value="CDZ84989.1"/>
    <property type="molecule type" value="Genomic_DNA"/>
</dbReference>
<dbReference type="AlphaFoldDB" id="A0A078LLH7"/>
<dbReference type="PATRIC" id="fig|545.12.peg.3182"/>
<dbReference type="SUPFAM" id="SSF55186">
    <property type="entry name" value="ThrRS/AlaRS common domain"/>
    <property type="match status" value="1"/>
</dbReference>
<organism evidence="1">
    <name type="scientific">Citrobacter koseri</name>
    <name type="common">Citrobacter diversus</name>
    <dbReference type="NCBI Taxonomy" id="545"/>
    <lineage>
        <taxon>Bacteria</taxon>
        <taxon>Pseudomonadati</taxon>
        <taxon>Pseudomonadota</taxon>
        <taxon>Gammaproteobacteria</taxon>
        <taxon>Enterobacterales</taxon>
        <taxon>Enterobacteriaceae</taxon>
        <taxon>Citrobacter</taxon>
    </lineage>
</organism>
<dbReference type="SUPFAM" id="SSF50447">
    <property type="entry name" value="Translation proteins"/>
    <property type="match status" value="1"/>
</dbReference>
<name>A0A078LLH7_CITKO</name>
<accession>A0A078LLH7</accession>
<proteinExistence type="predicted"/>
<evidence type="ECO:0000313" key="1">
    <source>
        <dbReference type="EMBL" id="CDZ84989.1"/>
    </source>
</evidence>
<dbReference type="GO" id="GO:0016874">
    <property type="term" value="F:ligase activity"/>
    <property type="evidence" value="ECO:0007669"/>
    <property type="project" value="UniProtKB-KW"/>
</dbReference>
<reference evidence="1" key="1">
    <citation type="submission" date="2014-06" db="EMBL/GenBank/DDBJ databases">
        <authorList>
            <person name="Urmite Genomes Urmite Genomes"/>
        </authorList>
    </citation>
    <scope>NUCLEOTIDE SEQUENCE</scope>
</reference>
<gene>
    <name evidence="1" type="primary">alaS_1</name>
    <name evidence="1" type="ORF">BN1086_03180</name>
</gene>
<keyword evidence="1" id="KW-0436">Ligase</keyword>
<dbReference type="Gene3D" id="3.30.980.10">
    <property type="entry name" value="Threonyl-trna Synthetase, Chain A, domain 2"/>
    <property type="match status" value="1"/>
</dbReference>
<dbReference type="GO" id="GO:0000166">
    <property type="term" value="F:nucleotide binding"/>
    <property type="evidence" value="ECO:0007669"/>
    <property type="project" value="InterPro"/>
</dbReference>
<protein>
    <submittedName>
        <fullName evidence="1">Alanine--tRNA ligase</fullName>
    </submittedName>
</protein>